<dbReference type="Gene3D" id="2.40.30.170">
    <property type="match status" value="1"/>
</dbReference>
<dbReference type="STRING" id="1577791.Mpt1_c11700"/>
<name>A0A0A7LFI0_9ARCH</name>
<dbReference type="Gene3D" id="2.40.50.100">
    <property type="match status" value="1"/>
</dbReference>
<dbReference type="Pfam" id="PF26002">
    <property type="entry name" value="Beta-barrel_AprE"/>
    <property type="match status" value="1"/>
</dbReference>
<gene>
    <name evidence="7" type="ORF">Mpt1_c11700</name>
</gene>
<evidence type="ECO:0000256" key="4">
    <source>
        <dbReference type="ARBA" id="ARBA00023136"/>
    </source>
</evidence>
<keyword evidence="3 5" id="KW-1133">Transmembrane helix</keyword>
<dbReference type="GO" id="GO:0016020">
    <property type="term" value="C:membrane"/>
    <property type="evidence" value="ECO:0007669"/>
    <property type="project" value="UniProtKB-SubCell"/>
</dbReference>
<dbReference type="PANTHER" id="PTHR30386:SF26">
    <property type="entry name" value="TRANSPORT PROTEIN COMB"/>
    <property type="match status" value="1"/>
</dbReference>
<dbReference type="GeneID" id="24818834"/>
<proteinExistence type="predicted"/>
<dbReference type="HOGENOM" id="CLU_042377_0_0_2"/>
<dbReference type="KEGG" id="mear:Mpt1_c11700"/>
<dbReference type="AlphaFoldDB" id="A0A0A7LFI0"/>
<evidence type="ECO:0000256" key="3">
    <source>
        <dbReference type="ARBA" id="ARBA00022989"/>
    </source>
</evidence>
<evidence type="ECO:0000256" key="1">
    <source>
        <dbReference type="ARBA" id="ARBA00004167"/>
    </source>
</evidence>
<evidence type="ECO:0000256" key="2">
    <source>
        <dbReference type="ARBA" id="ARBA00022692"/>
    </source>
</evidence>
<feature type="domain" description="AprE-like beta-barrel" evidence="6">
    <location>
        <begin position="262"/>
        <end position="348"/>
    </location>
</feature>
<evidence type="ECO:0000313" key="8">
    <source>
        <dbReference type="Proteomes" id="UP000030787"/>
    </source>
</evidence>
<evidence type="ECO:0000256" key="5">
    <source>
        <dbReference type="SAM" id="Phobius"/>
    </source>
</evidence>
<protein>
    <recommendedName>
        <fullName evidence="6">AprE-like beta-barrel domain-containing protein</fullName>
    </recommendedName>
</protein>
<keyword evidence="4 5" id="KW-0472">Membrane</keyword>
<keyword evidence="8" id="KW-1185">Reference proteome</keyword>
<feature type="transmembrane region" description="Helical" evidence="5">
    <location>
        <begin position="26"/>
        <end position="45"/>
    </location>
</feature>
<comment type="subcellular location">
    <subcellularLocation>
        <location evidence="1">Membrane</location>
        <topology evidence="1">Single-pass membrane protein</topology>
    </subcellularLocation>
</comment>
<sequence>MVIKRIQHLNDLKDSALLYNKNPPKFMTIIILVIFIALIITVVIADNKQKSESIQSIGIVQSESKQYVMSPFGGEIDEICVEEGVAVEKGDILIIIGATDEKAQLELYKNLSNYYFDILKGYYKMYDAVDNYNINNDAGADLYNKNPFDANSEKIMYISYQNFLRQMAEVTDDDNHSLMENRQLYLDQSLMSCNQMIMQYEPTYKQTLYQKEYYQAIIDKHTITAETDGTVHFETTLGTRMVVSVGTVLFSISNMAEDNSALIKLQIPAAYRPHISIGYKTQIEVAGYPSEAYGKLNGRITEISSDSNVDSNGNVWFTAYVIVDDTIMIGRAGAVKVVNGMMVSATIIYENSTWLEWILKGLGL</sequence>
<reference evidence="7 8" key="1">
    <citation type="journal article" date="2014" name="Appl. Environ. Microbiol.">
        <title>Comparative Genome Analysis of 'Candidatus Methanoplasma termitum' Indicates a New Mode of Energy Metabolism in the Seventh Order of Methanogens.</title>
        <authorList>
            <person name="Lang K."/>
            <person name="Schuldes J."/>
            <person name="Klingl A."/>
            <person name="Poehlein A."/>
            <person name="Daniel R."/>
            <person name="Brune A."/>
        </authorList>
    </citation>
    <scope>NUCLEOTIDE SEQUENCE [LARGE SCALE GENOMIC DNA]</scope>
    <source>
        <strain evidence="8">Mpt1</strain>
    </source>
</reference>
<dbReference type="Proteomes" id="UP000030787">
    <property type="component" value="Chromosome"/>
</dbReference>
<organism evidence="7 8">
    <name type="scientific">Candidatus Methanoplasma termitum</name>
    <dbReference type="NCBI Taxonomy" id="1577791"/>
    <lineage>
        <taxon>Archaea</taxon>
        <taxon>Methanobacteriati</taxon>
        <taxon>Thermoplasmatota</taxon>
        <taxon>Thermoplasmata</taxon>
        <taxon>Methanomassiliicoccales</taxon>
        <taxon>Methanomassiliicoccaceae</taxon>
        <taxon>Candidatus Methanoplasma</taxon>
    </lineage>
</organism>
<dbReference type="PANTHER" id="PTHR30386">
    <property type="entry name" value="MEMBRANE FUSION SUBUNIT OF EMRAB-TOLC MULTIDRUG EFFLUX PUMP"/>
    <property type="match status" value="1"/>
</dbReference>
<dbReference type="InterPro" id="IPR050739">
    <property type="entry name" value="MFP"/>
</dbReference>
<dbReference type="RefSeq" id="WP_048113031.1">
    <property type="nucleotide sequence ID" value="NZ_CP010070.1"/>
</dbReference>
<evidence type="ECO:0000313" key="7">
    <source>
        <dbReference type="EMBL" id="AIZ57032.1"/>
    </source>
</evidence>
<keyword evidence="2 5" id="KW-0812">Transmembrane</keyword>
<evidence type="ECO:0000259" key="6">
    <source>
        <dbReference type="Pfam" id="PF26002"/>
    </source>
</evidence>
<dbReference type="InterPro" id="IPR058982">
    <property type="entry name" value="Beta-barrel_AprE"/>
</dbReference>
<accession>A0A0A7LFI0</accession>
<dbReference type="EMBL" id="CP010070">
    <property type="protein sequence ID" value="AIZ57032.1"/>
    <property type="molecule type" value="Genomic_DNA"/>
</dbReference>